<keyword evidence="5" id="KW-1185">Reference proteome</keyword>
<organism evidence="4 5">
    <name type="scientific">Fulvitalea axinellae</name>
    <dbReference type="NCBI Taxonomy" id="1182444"/>
    <lineage>
        <taxon>Bacteria</taxon>
        <taxon>Pseudomonadati</taxon>
        <taxon>Bacteroidota</taxon>
        <taxon>Cytophagia</taxon>
        <taxon>Cytophagales</taxon>
        <taxon>Persicobacteraceae</taxon>
        <taxon>Fulvitalea</taxon>
    </lineage>
</organism>
<keyword evidence="2" id="KW-0472">Membrane</keyword>
<evidence type="ECO:0000256" key="1">
    <source>
        <dbReference type="ARBA" id="ARBA00038494"/>
    </source>
</evidence>
<dbReference type="InterPro" id="IPR001173">
    <property type="entry name" value="Glyco_trans_2-like"/>
</dbReference>
<keyword evidence="2" id="KW-0812">Transmembrane</keyword>
<dbReference type="PANTHER" id="PTHR43630">
    <property type="entry name" value="POLY-BETA-1,6-N-ACETYL-D-GLUCOSAMINE SYNTHASE"/>
    <property type="match status" value="1"/>
</dbReference>
<dbReference type="InterPro" id="IPR029044">
    <property type="entry name" value="Nucleotide-diphossugar_trans"/>
</dbReference>
<dbReference type="KEGG" id="fax:FUAX_01840"/>
<evidence type="ECO:0000313" key="4">
    <source>
        <dbReference type="EMBL" id="BDD07752.1"/>
    </source>
</evidence>
<dbReference type="GO" id="GO:0016740">
    <property type="term" value="F:transferase activity"/>
    <property type="evidence" value="ECO:0007669"/>
    <property type="project" value="UniProtKB-KW"/>
</dbReference>
<name>A0AAU9CIS4_9BACT</name>
<gene>
    <name evidence="4" type="ORF">FUAX_01840</name>
</gene>
<sequence length="292" mass="33814">MERTFLPKLLSRGNKEKRNFVNTGQKKVRAKEKSADNKRMPEMKLSAVIITLNEEKNIGKCLESLQGVADEIVVVDSLSMDRTKEICESYGVKFIATAWRGYSDTKNYANSLASHDYLLSIDADEVLSEELRTSILKIKEEKAPKEAYILNRLTNYCGKWIRHCGWYPEPKTRIWRKELGGWTGDIHETLDFRPKSTETLKGDLLHYSFHTIAQHVNQMNKYTDLMAKRDLEKGKKASLAKVLFSPPFKFFNKYIIRLGFLDGYYGFVVCVMSAVYTFLKITKLRRLLAERE</sequence>
<dbReference type="Proteomes" id="UP001348817">
    <property type="component" value="Chromosome"/>
</dbReference>
<feature type="domain" description="Glycosyltransferase 2-like" evidence="3">
    <location>
        <begin position="46"/>
        <end position="140"/>
    </location>
</feature>
<dbReference type="EMBL" id="AP025314">
    <property type="protein sequence ID" value="BDD07752.1"/>
    <property type="molecule type" value="Genomic_DNA"/>
</dbReference>
<evidence type="ECO:0000313" key="5">
    <source>
        <dbReference type="Proteomes" id="UP001348817"/>
    </source>
</evidence>
<comment type="similarity">
    <text evidence="1">Belongs to the glycosyltransferase 2 family. WaaE/KdtX subfamily.</text>
</comment>
<dbReference type="Gene3D" id="3.90.550.10">
    <property type="entry name" value="Spore Coat Polysaccharide Biosynthesis Protein SpsA, Chain A"/>
    <property type="match status" value="1"/>
</dbReference>
<dbReference type="Pfam" id="PF00535">
    <property type="entry name" value="Glycos_transf_2"/>
    <property type="match status" value="1"/>
</dbReference>
<dbReference type="CDD" id="cd02511">
    <property type="entry name" value="Beta4Glucosyltransferase"/>
    <property type="match status" value="1"/>
</dbReference>
<keyword evidence="2" id="KW-1133">Transmembrane helix</keyword>
<dbReference type="SUPFAM" id="SSF53448">
    <property type="entry name" value="Nucleotide-diphospho-sugar transferases"/>
    <property type="match status" value="1"/>
</dbReference>
<protein>
    <submittedName>
        <fullName evidence="4">Glycosyl transferase</fullName>
    </submittedName>
</protein>
<evidence type="ECO:0000256" key="2">
    <source>
        <dbReference type="SAM" id="Phobius"/>
    </source>
</evidence>
<keyword evidence="4" id="KW-0808">Transferase</keyword>
<dbReference type="PANTHER" id="PTHR43630:SF2">
    <property type="entry name" value="GLYCOSYLTRANSFERASE"/>
    <property type="match status" value="1"/>
</dbReference>
<dbReference type="RefSeq" id="WP_338393060.1">
    <property type="nucleotide sequence ID" value="NZ_AP025314.1"/>
</dbReference>
<accession>A0AAU9CIS4</accession>
<evidence type="ECO:0000259" key="3">
    <source>
        <dbReference type="Pfam" id="PF00535"/>
    </source>
</evidence>
<feature type="transmembrane region" description="Helical" evidence="2">
    <location>
        <begin position="254"/>
        <end position="279"/>
    </location>
</feature>
<dbReference type="AlphaFoldDB" id="A0AAU9CIS4"/>
<proteinExistence type="inferred from homology"/>
<reference evidence="4 5" key="1">
    <citation type="submission" date="2021-12" db="EMBL/GenBank/DDBJ databases">
        <title>Genome sequencing of bacteria with rrn-lacking chromosome and rrn-plasmid.</title>
        <authorList>
            <person name="Anda M."/>
            <person name="Iwasaki W."/>
        </authorList>
    </citation>
    <scope>NUCLEOTIDE SEQUENCE [LARGE SCALE GENOMIC DNA]</scope>
    <source>
        <strain evidence="4 5">DSM 100852</strain>
    </source>
</reference>